<dbReference type="PRINTS" id="PR00014">
    <property type="entry name" value="FNTYPEIII"/>
</dbReference>
<dbReference type="InterPro" id="IPR050964">
    <property type="entry name" value="Striated_Muscle_Regulatory"/>
</dbReference>
<feature type="domain" description="Fibronectin type-III" evidence="3">
    <location>
        <begin position="104"/>
        <end position="202"/>
    </location>
</feature>
<keyword evidence="5" id="KW-1185">Reference proteome</keyword>
<dbReference type="SMART" id="SM00060">
    <property type="entry name" value="FN3"/>
    <property type="match status" value="3"/>
</dbReference>
<dbReference type="Proteomes" id="UP001163046">
    <property type="component" value="Unassembled WGS sequence"/>
</dbReference>
<sequence length="439" mass="48708">MLNAQSTQHRRRKERKTTISVVEPTDNGVGLPGHPCGISEAFVFTKILFLGLTSPWRKAMPSRSCIITIRGIRTTITLSHKKTNMSYYINVVEDMSRDTVASEKPGSPTITSSAGDIQATSLTVRWNTPANNGGSPITAYRLVILKGGIKIKNVNITDPGRTSLSVGGLEINTEYTVNVFARNAVFKGLAGKKAMTTKFEAEIYGLPSEVTNDTITLKWREPKNNGKVITLYTVYQRIVTDGKPGEWTRLKTITDISVRGLKVKLEKGKVYEFVVTATNELGESLKDRKIKRVLASGIPAAVEMSDTPSEVTDSTITLKWSEPQSYGREITQYTVYQRIVTDGQPVEWDKLQTITNVSVRELEVKLEKGNEYEFVVTATNIHGESSKDEGNSKRVKAIGGSSCEEEKIILHAVYVSLIIILLIIILILGVVIWKMRKRL</sequence>
<dbReference type="InterPro" id="IPR013783">
    <property type="entry name" value="Ig-like_fold"/>
</dbReference>
<proteinExistence type="predicted"/>
<evidence type="ECO:0000259" key="3">
    <source>
        <dbReference type="PROSITE" id="PS50853"/>
    </source>
</evidence>
<dbReference type="PANTHER" id="PTHR13817">
    <property type="entry name" value="TITIN"/>
    <property type="match status" value="1"/>
</dbReference>
<dbReference type="Gene3D" id="2.60.40.10">
    <property type="entry name" value="Immunoglobulins"/>
    <property type="match status" value="3"/>
</dbReference>
<evidence type="ECO:0000313" key="4">
    <source>
        <dbReference type="EMBL" id="KAJ7384340.1"/>
    </source>
</evidence>
<evidence type="ECO:0000256" key="2">
    <source>
        <dbReference type="SAM" id="Phobius"/>
    </source>
</evidence>
<keyword evidence="2" id="KW-0472">Membrane</keyword>
<feature type="domain" description="Fibronectin type-III" evidence="3">
    <location>
        <begin position="298"/>
        <end position="398"/>
    </location>
</feature>
<evidence type="ECO:0000256" key="1">
    <source>
        <dbReference type="ARBA" id="ARBA00022737"/>
    </source>
</evidence>
<reference evidence="4" key="1">
    <citation type="submission" date="2023-01" db="EMBL/GenBank/DDBJ databases">
        <title>Genome assembly of the deep-sea coral Lophelia pertusa.</title>
        <authorList>
            <person name="Herrera S."/>
            <person name="Cordes E."/>
        </authorList>
    </citation>
    <scope>NUCLEOTIDE SEQUENCE</scope>
    <source>
        <strain evidence="4">USNM1676648</strain>
        <tissue evidence="4">Polyp</tissue>
    </source>
</reference>
<accession>A0A9W9ZN26</accession>
<organism evidence="4 5">
    <name type="scientific">Desmophyllum pertusum</name>
    <dbReference type="NCBI Taxonomy" id="174260"/>
    <lineage>
        <taxon>Eukaryota</taxon>
        <taxon>Metazoa</taxon>
        <taxon>Cnidaria</taxon>
        <taxon>Anthozoa</taxon>
        <taxon>Hexacorallia</taxon>
        <taxon>Scleractinia</taxon>
        <taxon>Caryophylliina</taxon>
        <taxon>Caryophylliidae</taxon>
        <taxon>Desmophyllum</taxon>
    </lineage>
</organism>
<gene>
    <name evidence="4" type="ORF">OS493_022453</name>
</gene>
<dbReference type="OrthoDB" id="5981765at2759"/>
<dbReference type="SUPFAM" id="SSF49265">
    <property type="entry name" value="Fibronectin type III"/>
    <property type="match status" value="2"/>
</dbReference>
<feature type="non-terminal residue" evidence="4">
    <location>
        <position position="439"/>
    </location>
</feature>
<keyword evidence="1" id="KW-0677">Repeat</keyword>
<dbReference type="AlphaFoldDB" id="A0A9W9ZN26"/>
<dbReference type="PANTHER" id="PTHR13817:SF166">
    <property type="entry name" value="NEURONAL IGCAM-RELATED"/>
    <property type="match status" value="1"/>
</dbReference>
<dbReference type="InterPro" id="IPR036116">
    <property type="entry name" value="FN3_sf"/>
</dbReference>
<dbReference type="InterPro" id="IPR003961">
    <property type="entry name" value="FN3_dom"/>
</dbReference>
<dbReference type="PROSITE" id="PS50853">
    <property type="entry name" value="FN3"/>
    <property type="match status" value="2"/>
</dbReference>
<dbReference type="EMBL" id="MU825888">
    <property type="protein sequence ID" value="KAJ7384340.1"/>
    <property type="molecule type" value="Genomic_DNA"/>
</dbReference>
<dbReference type="CDD" id="cd00063">
    <property type="entry name" value="FN3"/>
    <property type="match status" value="3"/>
</dbReference>
<keyword evidence="2" id="KW-1133">Transmembrane helix</keyword>
<dbReference type="Pfam" id="PF00041">
    <property type="entry name" value="fn3"/>
    <property type="match status" value="2"/>
</dbReference>
<evidence type="ECO:0000313" key="5">
    <source>
        <dbReference type="Proteomes" id="UP001163046"/>
    </source>
</evidence>
<comment type="caution">
    <text evidence="4">The sequence shown here is derived from an EMBL/GenBank/DDBJ whole genome shotgun (WGS) entry which is preliminary data.</text>
</comment>
<name>A0A9W9ZN26_9CNID</name>
<protein>
    <recommendedName>
        <fullName evidence="3">Fibronectin type-III domain-containing protein</fullName>
    </recommendedName>
</protein>
<feature type="transmembrane region" description="Helical" evidence="2">
    <location>
        <begin position="408"/>
        <end position="433"/>
    </location>
</feature>
<keyword evidence="2" id="KW-0812">Transmembrane</keyword>